<reference evidence="3 4" key="1">
    <citation type="journal article" date="2018" name="Mol. Biol. Evol.">
        <title>Broad Genomic Sampling Reveals a Smut Pathogenic Ancestry of the Fungal Clade Ustilaginomycotina.</title>
        <authorList>
            <person name="Kijpornyongpan T."/>
            <person name="Mondo S.J."/>
            <person name="Barry K."/>
            <person name="Sandor L."/>
            <person name="Lee J."/>
            <person name="Lipzen A."/>
            <person name="Pangilinan J."/>
            <person name="LaButti K."/>
            <person name="Hainaut M."/>
            <person name="Henrissat B."/>
            <person name="Grigoriev I.V."/>
            <person name="Spatafora J.W."/>
            <person name="Aime M.C."/>
        </authorList>
    </citation>
    <scope>NUCLEOTIDE SEQUENCE [LARGE SCALE GENOMIC DNA]</scope>
    <source>
        <strain evidence="3 4">MCA 3882</strain>
    </source>
</reference>
<name>A0A316V6A8_9BASI</name>
<proteinExistence type="predicted"/>
<dbReference type="GeneID" id="37024650"/>
<dbReference type="RefSeq" id="XP_025353086.1">
    <property type="nucleotide sequence ID" value="XM_025502869.1"/>
</dbReference>
<evidence type="ECO:0000256" key="1">
    <source>
        <dbReference type="SAM" id="Coils"/>
    </source>
</evidence>
<sequence>MELTEMFATLRNDNETLKAKLAEAEKNAKEAKPSEEHQKKIDELENQLKNAKSNGDSSAEVAAIQKKMNQLEESHATDISKLMKEHDEERLKTSARIKELEVLASRVKELEQELADAQFALQETQKTFATQLAEIEERAKNQATPSGVPGSEGVLVS</sequence>
<protein>
    <submittedName>
        <fullName evidence="3">Uncharacterized protein</fullName>
    </submittedName>
</protein>
<evidence type="ECO:0000313" key="4">
    <source>
        <dbReference type="Proteomes" id="UP000245771"/>
    </source>
</evidence>
<dbReference type="Proteomes" id="UP000245771">
    <property type="component" value="Unassembled WGS sequence"/>
</dbReference>
<dbReference type="AlphaFoldDB" id="A0A316V6A8"/>
<keyword evidence="1" id="KW-0175">Coiled coil</keyword>
<evidence type="ECO:0000256" key="2">
    <source>
        <dbReference type="SAM" id="MobiDB-lite"/>
    </source>
</evidence>
<gene>
    <name evidence="3" type="ORF">FA14DRAFT_77683</name>
</gene>
<keyword evidence="4" id="KW-1185">Reference proteome</keyword>
<evidence type="ECO:0000313" key="3">
    <source>
        <dbReference type="EMBL" id="PWN32784.1"/>
    </source>
</evidence>
<feature type="coiled-coil region" evidence="1">
    <location>
        <begin position="7"/>
        <end position="127"/>
    </location>
</feature>
<feature type="region of interest" description="Disordered" evidence="2">
    <location>
        <begin position="137"/>
        <end position="157"/>
    </location>
</feature>
<accession>A0A316V6A8</accession>
<dbReference type="EMBL" id="KZ819605">
    <property type="protein sequence ID" value="PWN32784.1"/>
    <property type="molecule type" value="Genomic_DNA"/>
</dbReference>
<dbReference type="InParanoid" id="A0A316V6A8"/>
<organism evidence="3 4">
    <name type="scientific">Meira miltonrushii</name>
    <dbReference type="NCBI Taxonomy" id="1280837"/>
    <lineage>
        <taxon>Eukaryota</taxon>
        <taxon>Fungi</taxon>
        <taxon>Dikarya</taxon>
        <taxon>Basidiomycota</taxon>
        <taxon>Ustilaginomycotina</taxon>
        <taxon>Exobasidiomycetes</taxon>
        <taxon>Exobasidiales</taxon>
        <taxon>Brachybasidiaceae</taxon>
        <taxon>Meira</taxon>
    </lineage>
</organism>